<dbReference type="InterPro" id="IPR001173">
    <property type="entry name" value="Glyco_trans_2-like"/>
</dbReference>
<gene>
    <name evidence="5" type="ORF">F6B43_00490</name>
</gene>
<dbReference type="OrthoDB" id="2676521at2"/>
<dbReference type="GO" id="GO:0016757">
    <property type="term" value="F:glycosyltransferase activity"/>
    <property type="evidence" value="ECO:0007669"/>
    <property type="project" value="UniProtKB-KW"/>
</dbReference>
<evidence type="ECO:0000256" key="2">
    <source>
        <dbReference type="ARBA" id="ARBA00022676"/>
    </source>
</evidence>
<dbReference type="Proteomes" id="UP000325827">
    <property type="component" value="Unassembled WGS sequence"/>
</dbReference>
<evidence type="ECO:0000313" key="6">
    <source>
        <dbReference type="Proteomes" id="UP000325827"/>
    </source>
</evidence>
<reference evidence="6" key="1">
    <citation type="submission" date="2019-09" db="EMBL/GenBank/DDBJ databases">
        <title>Mumia zhuanghuii sp. nov. isolated from the intestinal contents of plateau pika (Ochotona curzoniae) in the Qinghai-Tibet plateau of China.</title>
        <authorList>
            <person name="Tian Z."/>
        </authorList>
    </citation>
    <scope>NUCLEOTIDE SEQUENCE [LARGE SCALE GENOMIC DNA]</scope>
    <source>
        <strain evidence="6">JCM 30598</strain>
    </source>
</reference>
<comment type="caution">
    <text evidence="5">The sequence shown here is derived from an EMBL/GenBank/DDBJ whole genome shotgun (WGS) entry which is preliminary data.</text>
</comment>
<accession>A0A5J5J2V0</accession>
<dbReference type="InterPro" id="IPR050834">
    <property type="entry name" value="Glycosyltransf_2"/>
</dbReference>
<dbReference type="EMBL" id="VYSA01000001">
    <property type="protein sequence ID" value="KAA9110222.1"/>
    <property type="molecule type" value="Genomic_DNA"/>
</dbReference>
<dbReference type="PANTHER" id="PTHR43685">
    <property type="entry name" value="GLYCOSYLTRANSFERASE"/>
    <property type="match status" value="1"/>
</dbReference>
<organism evidence="5 6">
    <name type="scientific">Microbacterium rhizomatis</name>
    <dbReference type="NCBI Taxonomy" id="1631477"/>
    <lineage>
        <taxon>Bacteria</taxon>
        <taxon>Bacillati</taxon>
        <taxon>Actinomycetota</taxon>
        <taxon>Actinomycetes</taxon>
        <taxon>Micrococcales</taxon>
        <taxon>Microbacteriaceae</taxon>
        <taxon>Microbacterium</taxon>
    </lineage>
</organism>
<keyword evidence="6" id="KW-1185">Reference proteome</keyword>
<proteinExistence type="inferred from homology"/>
<dbReference type="PANTHER" id="PTHR43685:SF5">
    <property type="entry name" value="GLYCOSYLTRANSFERASE EPSE-RELATED"/>
    <property type="match status" value="1"/>
</dbReference>
<name>A0A5J5J2V0_9MICO</name>
<dbReference type="AlphaFoldDB" id="A0A5J5J2V0"/>
<dbReference type="CDD" id="cd00761">
    <property type="entry name" value="Glyco_tranf_GTA_type"/>
    <property type="match status" value="1"/>
</dbReference>
<feature type="domain" description="Glycosyltransferase 2-like" evidence="4">
    <location>
        <begin position="21"/>
        <end position="137"/>
    </location>
</feature>
<sequence length="332" mass="35860">MGRDLRTDRRIGRVSTRPAVTVIVPGFDVGDYAAEALDSLRAQTMPDWTAILIDDASDDATGDIFEEAAADDARFRVVHHDRRRGLGAARNTGLDLVETPFVGFLDADDRMTPRALERLVGTVAASGSDLAAGAYVRLRPEPGGAYSPGVVQPWVAAATDPARTGTTIDLHPEASGNIVAWSKVSRIDLWRRSALRFPVGRLYEDQIVAQRLYSHARAFDVIPDVVVEWRERADGSSITQRKDALPVLHDYLEAMAGGIAVLDAAGHSAAASARVRLILAMDVPPLVQIARTHSDDGYRRALGAFLRDLTARRDTGRSAGPVAPEVAAALLW</sequence>
<dbReference type="Gene3D" id="3.90.550.10">
    <property type="entry name" value="Spore Coat Polysaccharide Biosynthesis Protein SpsA, Chain A"/>
    <property type="match status" value="1"/>
</dbReference>
<dbReference type="InterPro" id="IPR029044">
    <property type="entry name" value="Nucleotide-diphossugar_trans"/>
</dbReference>
<keyword evidence="3 5" id="KW-0808">Transferase</keyword>
<comment type="similarity">
    <text evidence="1">Belongs to the glycosyltransferase 2 family.</text>
</comment>
<dbReference type="SUPFAM" id="SSF53448">
    <property type="entry name" value="Nucleotide-diphospho-sugar transferases"/>
    <property type="match status" value="1"/>
</dbReference>
<evidence type="ECO:0000256" key="3">
    <source>
        <dbReference type="ARBA" id="ARBA00022679"/>
    </source>
</evidence>
<evidence type="ECO:0000313" key="5">
    <source>
        <dbReference type="EMBL" id="KAA9110222.1"/>
    </source>
</evidence>
<protein>
    <submittedName>
        <fullName evidence="5">Glycosyltransferase family 2 protein</fullName>
    </submittedName>
</protein>
<evidence type="ECO:0000256" key="1">
    <source>
        <dbReference type="ARBA" id="ARBA00006739"/>
    </source>
</evidence>
<keyword evidence="2" id="KW-0328">Glycosyltransferase</keyword>
<dbReference type="Pfam" id="PF00535">
    <property type="entry name" value="Glycos_transf_2"/>
    <property type="match status" value="1"/>
</dbReference>
<evidence type="ECO:0000259" key="4">
    <source>
        <dbReference type="Pfam" id="PF00535"/>
    </source>
</evidence>